<keyword evidence="3" id="KW-1185">Reference proteome</keyword>
<accession>A0A4R6TNY4</accession>
<name>A0A4R6TNY4_9FLAO</name>
<organism evidence="2 3">
    <name type="scientific">Zeaxanthinibacter enoshimensis</name>
    <dbReference type="NCBI Taxonomy" id="392009"/>
    <lineage>
        <taxon>Bacteria</taxon>
        <taxon>Pseudomonadati</taxon>
        <taxon>Bacteroidota</taxon>
        <taxon>Flavobacteriia</taxon>
        <taxon>Flavobacteriales</taxon>
        <taxon>Flavobacteriaceae</taxon>
        <taxon>Zeaxanthinibacter</taxon>
    </lineage>
</organism>
<evidence type="ECO:0000313" key="3">
    <source>
        <dbReference type="Proteomes" id="UP000295468"/>
    </source>
</evidence>
<keyword evidence="1" id="KW-0732">Signal</keyword>
<sequence>MRTLLLSFLTVILLSLPKQLSAQVDESQYGAWYMYFWNTSFNESKFGLQGDIQYRNWDLGGDLEQLLLRGGVTYKPENTDLLLTLGYGHITTGAFGDSDDKVTESRIYQEALMPGQIGQRIFLKHRFRYEQRFVENQDFRTRYRYNLFVNIPFNQPDLDEGAVYLALYNELFINGERSIGEGRSVEIFDRNRSYAALGYSIKNNLKVQFGLMRQITDNISKNQWQLSLHHNF</sequence>
<dbReference type="EMBL" id="SNYI01000001">
    <property type="protein sequence ID" value="TDQ32985.1"/>
    <property type="molecule type" value="Genomic_DNA"/>
</dbReference>
<feature type="signal peptide" evidence="1">
    <location>
        <begin position="1"/>
        <end position="22"/>
    </location>
</feature>
<dbReference type="OrthoDB" id="1118734at2"/>
<feature type="chain" id="PRO_5020933349" evidence="1">
    <location>
        <begin position="23"/>
        <end position="232"/>
    </location>
</feature>
<dbReference type="Pfam" id="PF10677">
    <property type="entry name" value="DUF2490"/>
    <property type="match status" value="1"/>
</dbReference>
<reference evidence="2 3" key="1">
    <citation type="submission" date="2019-03" db="EMBL/GenBank/DDBJ databases">
        <title>Genomic Encyclopedia of Archaeal and Bacterial Type Strains, Phase II (KMG-II): from individual species to whole genera.</title>
        <authorList>
            <person name="Goeker M."/>
        </authorList>
    </citation>
    <scope>NUCLEOTIDE SEQUENCE [LARGE SCALE GENOMIC DNA]</scope>
    <source>
        <strain evidence="2 3">DSM 18435</strain>
    </source>
</reference>
<dbReference type="Proteomes" id="UP000295468">
    <property type="component" value="Unassembled WGS sequence"/>
</dbReference>
<proteinExistence type="predicted"/>
<gene>
    <name evidence="2" type="ORF">CLV82_0823</name>
</gene>
<evidence type="ECO:0000313" key="2">
    <source>
        <dbReference type="EMBL" id="TDQ32985.1"/>
    </source>
</evidence>
<dbReference type="RefSeq" id="WP_133643003.1">
    <property type="nucleotide sequence ID" value="NZ_SNYI01000001.1"/>
</dbReference>
<dbReference type="InterPro" id="IPR019619">
    <property type="entry name" value="DUF2490"/>
</dbReference>
<evidence type="ECO:0000256" key="1">
    <source>
        <dbReference type="SAM" id="SignalP"/>
    </source>
</evidence>
<comment type="caution">
    <text evidence="2">The sequence shown here is derived from an EMBL/GenBank/DDBJ whole genome shotgun (WGS) entry which is preliminary data.</text>
</comment>
<protein>
    <submittedName>
        <fullName evidence="2">Uncharacterized protein DUF2490</fullName>
    </submittedName>
</protein>
<dbReference type="AlphaFoldDB" id="A0A4R6TNY4"/>